<dbReference type="Proteomes" id="UP000064525">
    <property type="component" value="Chromosome I"/>
</dbReference>
<dbReference type="PATRIC" id="fig|76936.10.peg.1207"/>
<dbReference type="KEGG" id="hty:BN2458_PEG1236"/>
<accession>A0A0S4PV39</accession>
<reference evidence="2" key="1">
    <citation type="submission" date="2015-11" db="EMBL/GenBank/DDBJ databases">
        <authorList>
            <person name="Anvar S.Y."/>
        </authorList>
    </citation>
    <scope>NUCLEOTIDE SEQUENCE [LARGE SCALE GENOMIC DNA]</scope>
</reference>
<evidence type="ECO:0000313" key="1">
    <source>
        <dbReference type="EMBL" id="CUU40121.1"/>
    </source>
</evidence>
<protein>
    <submittedName>
        <fullName evidence="1">Uncharacterized protein</fullName>
    </submittedName>
</protein>
<dbReference type="AlphaFoldDB" id="A0A0S4PV39"/>
<sequence length="37" mass="4364">MKFLPILRGEIGVIQGMWARVWLVCRVGIFEIYNEII</sequence>
<dbReference type="EMBL" id="LN907858">
    <property type="protein sequence ID" value="CUU40121.1"/>
    <property type="molecule type" value="Genomic_DNA"/>
</dbReference>
<name>A0A0S4PV39_9HELI</name>
<gene>
    <name evidence="1" type="ORF">BN2458_PEG1236</name>
</gene>
<evidence type="ECO:0000313" key="2">
    <source>
        <dbReference type="Proteomes" id="UP000064525"/>
    </source>
</evidence>
<organism evidence="1 2">
    <name type="scientific">Helicobacter typhlonius</name>
    <dbReference type="NCBI Taxonomy" id="76936"/>
    <lineage>
        <taxon>Bacteria</taxon>
        <taxon>Pseudomonadati</taxon>
        <taxon>Campylobacterota</taxon>
        <taxon>Epsilonproteobacteria</taxon>
        <taxon>Campylobacterales</taxon>
        <taxon>Helicobacteraceae</taxon>
        <taxon>Helicobacter</taxon>
    </lineage>
</organism>
<proteinExistence type="predicted"/>